<evidence type="ECO:0000313" key="7">
    <source>
        <dbReference type="Proteomes" id="UP000004994"/>
    </source>
</evidence>
<dbReference type="SUPFAM" id="SSF101936">
    <property type="entry name" value="DNA-binding pseudobarrel domain"/>
    <property type="match status" value="1"/>
</dbReference>
<keyword evidence="4" id="KW-0804">Transcription</keyword>
<evidence type="ECO:0000256" key="2">
    <source>
        <dbReference type="ARBA" id="ARBA00023015"/>
    </source>
</evidence>
<sequence length="199" mass="22518">MCMTNMVHIYSEVDAQLSPKNPYFVAKMRNQLYVPIDVARDYKLKLHPTMIIRDSVGREFETKVNNWSNGTTWLKIPTAYTNYKNGKLPRKSEVVPPLALYLGKGTIPLSIKKRSLTRISSQGVTGKKGGICSEVLDDLKPGVERTDIMNTAPPDLFKSIETKDITSLRENDNLEKDEDGSLFESSSDSFINIILQFQR</sequence>
<reference evidence="6" key="2">
    <citation type="submission" date="2019-01" db="UniProtKB">
        <authorList>
            <consortium name="EnsemblPlants"/>
        </authorList>
    </citation>
    <scope>IDENTIFICATION</scope>
    <source>
        <strain evidence="6">cv. Heinz 1706</strain>
    </source>
</reference>
<evidence type="ECO:0000256" key="1">
    <source>
        <dbReference type="ARBA" id="ARBA00004123"/>
    </source>
</evidence>
<keyword evidence="2" id="KW-0805">Transcription regulation</keyword>
<dbReference type="EnsemblPlants" id="Solyc01g108977.1.1">
    <property type="protein sequence ID" value="Solyc01g108977.1.1"/>
    <property type="gene ID" value="Solyc01g108977.1"/>
</dbReference>
<dbReference type="AlphaFoldDB" id="A0A3Q7ESU3"/>
<comment type="subcellular location">
    <subcellularLocation>
        <location evidence="1">Nucleus</location>
    </subcellularLocation>
</comment>
<dbReference type="Gramene" id="Solyc01g108977.1.1">
    <property type="protein sequence ID" value="Solyc01g108977.1.1"/>
    <property type="gene ID" value="Solyc01g108977.1"/>
</dbReference>
<dbReference type="InParanoid" id="A0A3Q7ESU3"/>
<evidence type="ECO:0000313" key="6">
    <source>
        <dbReference type="EnsemblPlants" id="Solyc01g108977.1.1"/>
    </source>
</evidence>
<name>A0A3Q7ESU3_SOLLC</name>
<dbReference type="GO" id="GO:0003677">
    <property type="term" value="F:DNA binding"/>
    <property type="evidence" value="ECO:0007669"/>
    <property type="project" value="UniProtKB-KW"/>
</dbReference>
<dbReference type="GO" id="GO:0005634">
    <property type="term" value="C:nucleus"/>
    <property type="evidence" value="ECO:0007669"/>
    <property type="project" value="UniProtKB-SubCell"/>
</dbReference>
<evidence type="ECO:0000256" key="3">
    <source>
        <dbReference type="ARBA" id="ARBA00023125"/>
    </source>
</evidence>
<protein>
    <submittedName>
        <fullName evidence="6">Uncharacterized protein</fullName>
    </submittedName>
</protein>
<keyword evidence="3" id="KW-0238">DNA-binding</keyword>
<dbReference type="Proteomes" id="UP000004994">
    <property type="component" value="Chromosome 1"/>
</dbReference>
<keyword evidence="5" id="KW-0539">Nucleus</keyword>
<evidence type="ECO:0000256" key="5">
    <source>
        <dbReference type="ARBA" id="ARBA00023242"/>
    </source>
</evidence>
<keyword evidence="7" id="KW-1185">Reference proteome</keyword>
<dbReference type="InterPro" id="IPR015300">
    <property type="entry name" value="DNA-bd_pseudobarrel_sf"/>
</dbReference>
<organism evidence="6">
    <name type="scientific">Solanum lycopersicum</name>
    <name type="common">Tomato</name>
    <name type="synonym">Lycopersicon esculentum</name>
    <dbReference type="NCBI Taxonomy" id="4081"/>
    <lineage>
        <taxon>Eukaryota</taxon>
        <taxon>Viridiplantae</taxon>
        <taxon>Streptophyta</taxon>
        <taxon>Embryophyta</taxon>
        <taxon>Tracheophyta</taxon>
        <taxon>Spermatophyta</taxon>
        <taxon>Magnoliopsida</taxon>
        <taxon>eudicotyledons</taxon>
        <taxon>Gunneridae</taxon>
        <taxon>Pentapetalae</taxon>
        <taxon>asterids</taxon>
        <taxon>lamiids</taxon>
        <taxon>Solanales</taxon>
        <taxon>Solanaceae</taxon>
        <taxon>Solanoideae</taxon>
        <taxon>Solaneae</taxon>
        <taxon>Solanum</taxon>
        <taxon>Solanum subgen. Lycopersicon</taxon>
    </lineage>
</organism>
<reference evidence="6" key="1">
    <citation type="journal article" date="2012" name="Nature">
        <title>The tomato genome sequence provides insights into fleshy fruit evolution.</title>
        <authorList>
            <consortium name="Tomato Genome Consortium"/>
        </authorList>
    </citation>
    <scope>NUCLEOTIDE SEQUENCE [LARGE SCALE GENOMIC DNA]</scope>
    <source>
        <strain evidence="6">cv. Heinz 1706</strain>
    </source>
</reference>
<proteinExistence type="predicted"/>
<accession>A0A3Q7ESU3</accession>
<evidence type="ECO:0000256" key="4">
    <source>
        <dbReference type="ARBA" id="ARBA00023163"/>
    </source>
</evidence>